<evidence type="ECO:0000313" key="4">
    <source>
        <dbReference type="Proteomes" id="UP000231962"/>
    </source>
</evidence>
<evidence type="ECO:0000256" key="1">
    <source>
        <dbReference type="SAM" id="Phobius"/>
    </source>
</evidence>
<proteinExistence type="predicted"/>
<dbReference type="EMBL" id="NPDZ01000010">
    <property type="protein sequence ID" value="PJZ72444.1"/>
    <property type="molecule type" value="Genomic_DNA"/>
</dbReference>
<feature type="transmembrane region" description="Helical" evidence="1">
    <location>
        <begin position="20"/>
        <end position="43"/>
    </location>
</feature>
<organism evidence="3 5">
    <name type="scientific">Leptospira perolatii</name>
    <dbReference type="NCBI Taxonomy" id="2023191"/>
    <lineage>
        <taxon>Bacteria</taxon>
        <taxon>Pseudomonadati</taxon>
        <taxon>Spirochaetota</taxon>
        <taxon>Spirochaetia</taxon>
        <taxon>Leptospirales</taxon>
        <taxon>Leptospiraceae</taxon>
        <taxon>Leptospira</taxon>
    </lineage>
</organism>
<dbReference type="EMBL" id="NPDY01000011">
    <property type="protein sequence ID" value="PJZ69295.1"/>
    <property type="molecule type" value="Genomic_DNA"/>
</dbReference>
<sequence length="156" mass="17830">MELGEEKGFPLIRMRTVEKYGLLVACILPAFGFLGCFSVEFVVDHAYREELVYSHKSSWEEIEILKEAPKRKPYEVFGRVIIRNFGDGKLTKYYYDQIKKELYDRGMDGMFLSGTGVISISPIIFQTGTPEGYTTNVAEIGKQAKVIEGIGFRYKM</sequence>
<dbReference type="Proteomes" id="UP000231962">
    <property type="component" value="Unassembled WGS sequence"/>
</dbReference>
<name>A0A2M9ZKF2_9LEPT</name>
<dbReference type="Proteomes" id="UP000231990">
    <property type="component" value="Unassembled WGS sequence"/>
</dbReference>
<dbReference type="AlphaFoldDB" id="A0A2M9ZKF2"/>
<protein>
    <recommendedName>
        <fullName evidence="6">Lipoprotein</fullName>
    </recommendedName>
</protein>
<evidence type="ECO:0008006" key="6">
    <source>
        <dbReference type="Google" id="ProtNLM"/>
    </source>
</evidence>
<keyword evidence="1" id="KW-0812">Transmembrane</keyword>
<evidence type="ECO:0000313" key="5">
    <source>
        <dbReference type="Proteomes" id="UP000231990"/>
    </source>
</evidence>
<evidence type="ECO:0000313" key="2">
    <source>
        <dbReference type="EMBL" id="PJZ69295.1"/>
    </source>
</evidence>
<accession>A0A2M9ZKF2</accession>
<comment type="caution">
    <text evidence="3">The sequence shown here is derived from an EMBL/GenBank/DDBJ whole genome shotgun (WGS) entry which is preliminary data.</text>
</comment>
<keyword evidence="1" id="KW-0472">Membrane</keyword>
<dbReference type="OrthoDB" id="326779at2"/>
<keyword evidence="1" id="KW-1133">Transmembrane helix</keyword>
<reference evidence="4 5" key="1">
    <citation type="submission" date="2017-07" db="EMBL/GenBank/DDBJ databases">
        <title>Leptospira spp. isolated from tropical soils.</title>
        <authorList>
            <person name="Thibeaux R."/>
            <person name="Iraola G."/>
            <person name="Ferres I."/>
            <person name="Bierque E."/>
            <person name="Girault D."/>
            <person name="Soupe-Gilbert M.-E."/>
            <person name="Picardeau M."/>
            <person name="Goarant C."/>
        </authorList>
    </citation>
    <scope>NUCLEOTIDE SEQUENCE [LARGE SCALE GENOMIC DNA]</scope>
    <source>
        <strain evidence="3 5">FH1-B-B1</strain>
        <strain evidence="2 4">FH1-B-C1</strain>
    </source>
</reference>
<keyword evidence="4" id="KW-1185">Reference proteome</keyword>
<gene>
    <name evidence="2" type="ORF">CH360_11790</name>
    <name evidence="3" type="ORF">CH373_14830</name>
</gene>
<evidence type="ECO:0000313" key="3">
    <source>
        <dbReference type="EMBL" id="PJZ72444.1"/>
    </source>
</evidence>